<evidence type="ECO:0000256" key="7">
    <source>
        <dbReference type="ARBA" id="ARBA00023136"/>
    </source>
</evidence>
<protein>
    <submittedName>
        <fullName evidence="9">C4-dicarboxylate transporter/malic acid transport protein</fullName>
    </submittedName>
</protein>
<reference evidence="9" key="1">
    <citation type="submission" date="2011-05" db="EMBL/GenBank/DDBJ databases">
        <title>Complete sequence of Thermoanaerobacterium xylanolyticum LX-11.</title>
        <authorList>
            <consortium name="US DOE Joint Genome Institute"/>
            <person name="Lucas S."/>
            <person name="Han J."/>
            <person name="Lapidus A."/>
            <person name="Cheng J.-F."/>
            <person name="Goodwin L."/>
            <person name="Pitluck S."/>
            <person name="Peters L."/>
            <person name="Mikhailova N."/>
            <person name="Lu M."/>
            <person name="Han C."/>
            <person name="Tapia R."/>
            <person name="Land M."/>
            <person name="Hauser L."/>
            <person name="Kyrpides N."/>
            <person name="Ivanova N."/>
            <person name="Pagani I."/>
            <person name="Hemme C."/>
            <person name="Woyke T."/>
        </authorList>
    </citation>
    <scope>NUCLEOTIDE SEQUENCE</scope>
    <source>
        <strain evidence="9">LX-11</strain>
    </source>
</reference>
<keyword evidence="7 8" id="KW-0472">Membrane</keyword>
<keyword evidence="10" id="KW-1185">Reference proteome</keyword>
<feature type="transmembrane region" description="Helical" evidence="8">
    <location>
        <begin position="296"/>
        <end position="318"/>
    </location>
</feature>
<dbReference type="AlphaFoldDB" id="F6BH72"/>
<dbReference type="PANTHER" id="PTHR31686:SF1">
    <property type="entry name" value="SULFITE EFFLUX PUMP SSU1"/>
    <property type="match status" value="1"/>
</dbReference>
<dbReference type="InterPro" id="IPR038665">
    <property type="entry name" value="Voltage-dep_anion_channel_sf"/>
</dbReference>
<accession>F6BH72</accession>
<evidence type="ECO:0000256" key="4">
    <source>
        <dbReference type="ARBA" id="ARBA00022475"/>
    </source>
</evidence>
<proteinExistence type="inferred from homology"/>
<dbReference type="CDD" id="cd09321">
    <property type="entry name" value="TDT_like_3"/>
    <property type="match status" value="1"/>
</dbReference>
<name>F6BH72_THEXL</name>
<evidence type="ECO:0000313" key="10">
    <source>
        <dbReference type="Proteomes" id="UP000007239"/>
    </source>
</evidence>
<dbReference type="Proteomes" id="UP000007239">
    <property type="component" value="Chromosome"/>
</dbReference>
<evidence type="ECO:0000313" key="9">
    <source>
        <dbReference type="EMBL" id="AEF16516.1"/>
    </source>
</evidence>
<feature type="transmembrane region" description="Helical" evidence="8">
    <location>
        <begin position="324"/>
        <end position="344"/>
    </location>
</feature>
<dbReference type="KEGG" id="txy:Thexy_0464"/>
<dbReference type="eggNOG" id="COG1275">
    <property type="taxonomic scope" value="Bacteria"/>
</dbReference>
<evidence type="ECO:0000256" key="1">
    <source>
        <dbReference type="ARBA" id="ARBA00004651"/>
    </source>
</evidence>
<keyword evidence="5 8" id="KW-0812">Transmembrane</keyword>
<gene>
    <name evidence="9" type="ordered locus">Thexy_0464</name>
</gene>
<dbReference type="STRING" id="858215.Thexy_0464"/>
<feature type="transmembrane region" description="Helical" evidence="8">
    <location>
        <begin position="266"/>
        <end position="284"/>
    </location>
</feature>
<feature type="transmembrane region" description="Helical" evidence="8">
    <location>
        <begin position="114"/>
        <end position="139"/>
    </location>
</feature>
<feature type="transmembrane region" description="Helical" evidence="8">
    <location>
        <begin position="17"/>
        <end position="35"/>
    </location>
</feature>
<organism evidence="9 10">
    <name type="scientific">Thermoanaerobacterium xylanolyticum (strain ATCC 49914 / DSM 7097 / LX-11)</name>
    <dbReference type="NCBI Taxonomy" id="858215"/>
    <lineage>
        <taxon>Bacteria</taxon>
        <taxon>Bacillati</taxon>
        <taxon>Bacillota</taxon>
        <taxon>Clostridia</taxon>
        <taxon>Thermoanaerobacterales</taxon>
        <taxon>Thermoanaerobacteraceae</taxon>
        <taxon>Thermoanaerobacterium</taxon>
    </lineage>
</organism>
<evidence type="ECO:0000256" key="3">
    <source>
        <dbReference type="ARBA" id="ARBA00022448"/>
    </source>
</evidence>
<dbReference type="HOGENOM" id="CLU_030057_6_4_9"/>
<feature type="transmembrane region" description="Helical" evidence="8">
    <location>
        <begin position="47"/>
        <end position="66"/>
    </location>
</feature>
<dbReference type="EMBL" id="CP002739">
    <property type="protein sequence ID" value="AEF16516.1"/>
    <property type="molecule type" value="Genomic_DNA"/>
</dbReference>
<evidence type="ECO:0000256" key="2">
    <source>
        <dbReference type="ARBA" id="ARBA00008566"/>
    </source>
</evidence>
<feature type="transmembrane region" description="Helical" evidence="8">
    <location>
        <begin position="227"/>
        <end position="246"/>
    </location>
</feature>
<evidence type="ECO:0000256" key="8">
    <source>
        <dbReference type="SAM" id="Phobius"/>
    </source>
</evidence>
<dbReference type="Pfam" id="PF03595">
    <property type="entry name" value="SLAC1"/>
    <property type="match status" value="1"/>
</dbReference>
<dbReference type="InterPro" id="IPR051629">
    <property type="entry name" value="Sulfite_efflux_TDT"/>
</dbReference>
<evidence type="ECO:0000256" key="6">
    <source>
        <dbReference type="ARBA" id="ARBA00022989"/>
    </source>
</evidence>
<sequence>MKEKISLNDVVRHFSPAWYASVMGTGGLANVLYMLSGKMAFLKPLSVIIFWLNVILFLLLVGPWTARWFLHFDKLKDDLRHPVMSNFFVTMPVGGLILGTNFFIIGKDFFNMSFVVFLGTILWAYGVLLALIFGVFVTYNMMLMDEVSPELTNNSWYITPVASIVIPLLGNQLVKAYAKKSIGVAQIVNLTDIVFFGIGLFLFIILSSIILNRFINHKMPHAMATPTFWIILGPIGVGTLSLMGIADASKLVGLITTTDSLKMLSLILWGFGIWAFVLTIAITVKYLREGGIPFSLSWWAFIFPLSAYTLSSFNVYMYVKLQIVYWYTLLLAALLIVLWISTFIKSLVGTFNGKLLVPQEPKNKK</sequence>
<keyword evidence="4" id="KW-1003">Cell membrane</keyword>
<evidence type="ECO:0000256" key="5">
    <source>
        <dbReference type="ARBA" id="ARBA00022692"/>
    </source>
</evidence>
<comment type="subcellular location">
    <subcellularLocation>
        <location evidence="1">Cell membrane</location>
        <topology evidence="1">Multi-pass membrane protein</topology>
    </subcellularLocation>
</comment>
<dbReference type="GO" id="GO:0000319">
    <property type="term" value="F:sulfite transmembrane transporter activity"/>
    <property type="evidence" value="ECO:0007669"/>
    <property type="project" value="TreeGrafter"/>
</dbReference>
<dbReference type="PANTHER" id="PTHR31686">
    <property type="match status" value="1"/>
</dbReference>
<keyword evidence="6 8" id="KW-1133">Transmembrane helix</keyword>
<dbReference type="GO" id="GO:0005886">
    <property type="term" value="C:plasma membrane"/>
    <property type="evidence" value="ECO:0007669"/>
    <property type="project" value="UniProtKB-SubCell"/>
</dbReference>
<dbReference type="Gene3D" id="1.50.10.150">
    <property type="entry name" value="Voltage-dependent anion channel"/>
    <property type="match status" value="1"/>
</dbReference>
<dbReference type="RefSeq" id="WP_013787267.1">
    <property type="nucleotide sequence ID" value="NC_015555.1"/>
</dbReference>
<feature type="transmembrane region" description="Helical" evidence="8">
    <location>
        <begin position="193"/>
        <end position="215"/>
    </location>
</feature>
<dbReference type="InterPro" id="IPR004695">
    <property type="entry name" value="SLAC1/Mae1/Ssu1/TehA"/>
</dbReference>
<keyword evidence="3" id="KW-0813">Transport</keyword>
<feature type="transmembrane region" description="Helical" evidence="8">
    <location>
        <begin position="86"/>
        <end position="105"/>
    </location>
</feature>
<comment type="similarity">
    <text evidence="2">Belongs to the tellurite-resistance/dicarboxylate transporter (TDT) family.</text>
</comment>